<evidence type="ECO:0000313" key="3">
    <source>
        <dbReference type="EMBL" id="MVO09099.1"/>
    </source>
</evidence>
<dbReference type="GO" id="GO:0030288">
    <property type="term" value="C:outer membrane-bounded periplasmic space"/>
    <property type="evidence" value="ECO:0007669"/>
    <property type="project" value="TreeGrafter"/>
</dbReference>
<feature type="signal peptide" evidence="1">
    <location>
        <begin position="1"/>
        <end position="19"/>
    </location>
</feature>
<dbReference type="AlphaFoldDB" id="A0A6I4IKU7"/>
<dbReference type="PANTHER" id="PTHR32060">
    <property type="entry name" value="TAIL-SPECIFIC PROTEASE"/>
    <property type="match status" value="1"/>
</dbReference>
<name>A0A6I4IKU7_9FLAO</name>
<evidence type="ECO:0000259" key="2">
    <source>
        <dbReference type="SMART" id="SM00245"/>
    </source>
</evidence>
<comment type="caution">
    <text evidence="3">The sequence shown here is derived from an EMBL/GenBank/DDBJ whole genome shotgun (WGS) entry which is preliminary data.</text>
</comment>
<dbReference type="InterPro" id="IPR036034">
    <property type="entry name" value="PDZ_sf"/>
</dbReference>
<gene>
    <name evidence="3" type="ORF">GOQ30_07955</name>
</gene>
<evidence type="ECO:0000256" key="1">
    <source>
        <dbReference type="SAM" id="SignalP"/>
    </source>
</evidence>
<feature type="chain" id="PRO_5026331617" evidence="1">
    <location>
        <begin position="20"/>
        <end position="568"/>
    </location>
</feature>
<dbReference type="OrthoDB" id="5379939at2"/>
<dbReference type="SUPFAM" id="SSF50156">
    <property type="entry name" value="PDZ domain-like"/>
    <property type="match status" value="1"/>
</dbReference>
<accession>A0A6I4IKU7</accession>
<dbReference type="GO" id="GO:0004175">
    <property type="term" value="F:endopeptidase activity"/>
    <property type="evidence" value="ECO:0007669"/>
    <property type="project" value="TreeGrafter"/>
</dbReference>
<dbReference type="Proteomes" id="UP000431264">
    <property type="component" value="Unassembled WGS sequence"/>
</dbReference>
<dbReference type="InterPro" id="IPR005151">
    <property type="entry name" value="Tail-specific_protease"/>
</dbReference>
<proteinExistence type="predicted"/>
<dbReference type="GO" id="GO:0008236">
    <property type="term" value="F:serine-type peptidase activity"/>
    <property type="evidence" value="ECO:0007669"/>
    <property type="project" value="InterPro"/>
</dbReference>
<dbReference type="PANTHER" id="PTHR32060:SF30">
    <property type="entry name" value="CARBOXY-TERMINAL PROCESSING PROTEASE CTPA"/>
    <property type="match status" value="1"/>
</dbReference>
<keyword evidence="4" id="KW-1185">Reference proteome</keyword>
<feature type="domain" description="Tail specific protease" evidence="2">
    <location>
        <begin position="322"/>
        <end position="543"/>
    </location>
</feature>
<protein>
    <submittedName>
        <fullName evidence="3">Peptidase S41</fullName>
    </submittedName>
</protein>
<dbReference type="Gene3D" id="2.30.42.10">
    <property type="match status" value="1"/>
</dbReference>
<dbReference type="SUPFAM" id="SSF52096">
    <property type="entry name" value="ClpP/crotonase"/>
    <property type="match status" value="1"/>
</dbReference>
<keyword evidence="1" id="KW-0732">Signal</keyword>
<dbReference type="EMBL" id="WQLW01000004">
    <property type="protein sequence ID" value="MVO09099.1"/>
    <property type="molecule type" value="Genomic_DNA"/>
</dbReference>
<sequence>MKKLLVFFLLLFQVSFSQHQLTEVQKLAATCKIWGFLKYYHPNVAAGQFDWDEQLFSILSKVEKSDTKEEFSEVIENWIASLGDVSKIEIIDKHPEENYFYKNLDFSWFTNSSLFSDKLSNMLHFIKENRYQGKHFYIYMKTDAGGKGIREVEMDEPGGIPSLQHEKRPETFTWKEKKYRLLTLFRYWNLIEYFAPNKYLTDKKWNQCLNDILPNIIFAKDELSYNYALLELVTNLNDSHATYYISDHNPNLLLPFYHNFLPVLLNIVEDKFVVTKILNDSLAKKNDLKVGDVILKLNHKTLEDYKNEYRNKIPASNEAYFEKNLLLQLRRLPAKKIDIKFERNGKIKKKSIELYSETFFDDLKKATNGEKYKIIEGNIAYLNLENIYEEDLKIILPLIKNTKGLIIDIRNYPNGVHLELAKFLNASPKEYVKQIYADLKYPGRFIWEKVLLCGEDNLDNYKGKVVVLVNNETISHAEWTTMCLQVSENAIVMGSQTAGADGWNASVKIIFNHFVTTFTGKGVFYPDGKETQRIGIIPDIEVLPTIEGIRNNKDEVLERAIEYINLGF</sequence>
<reference evidence="4" key="1">
    <citation type="submission" date="2019-05" db="EMBL/GenBank/DDBJ databases">
        <title>Flavobacterium profundi sp. nov., isolated from a deep-sea seamount.</title>
        <authorList>
            <person name="Zhang D.-C."/>
        </authorList>
    </citation>
    <scope>NUCLEOTIDE SEQUENCE [LARGE SCALE GENOMIC DNA]</scope>
    <source>
        <strain evidence="4">TP390</strain>
    </source>
</reference>
<dbReference type="SMART" id="SM00245">
    <property type="entry name" value="TSPc"/>
    <property type="match status" value="1"/>
</dbReference>
<dbReference type="RefSeq" id="WP_140997480.1">
    <property type="nucleotide sequence ID" value="NZ_VDCZ01000004.1"/>
</dbReference>
<dbReference type="InterPro" id="IPR029045">
    <property type="entry name" value="ClpP/crotonase-like_dom_sf"/>
</dbReference>
<organism evidence="3 4">
    <name type="scientific">Flavobacterium profundi</name>
    <dbReference type="NCBI Taxonomy" id="1774945"/>
    <lineage>
        <taxon>Bacteria</taxon>
        <taxon>Pseudomonadati</taxon>
        <taxon>Bacteroidota</taxon>
        <taxon>Flavobacteriia</taxon>
        <taxon>Flavobacteriales</taxon>
        <taxon>Flavobacteriaceae</taxon>
        <taxon>Flavobacterium</taxon>
    </lineage>
</organism>
<dbReference type="Gene3D" id="3.90.226.10">
    <property type="entry name" value="2-enoyl-CoA Hydratase, Chain A, domain 1"/>
    <property type="match status" value="1"/>
</dbReference>
<evidence type="ECO:0000313" key="4">
    <source>
        <dbReference type="Proteomes" id="UP000431264"/>
    </source>
</evidence>
<dbReference type="GO" id="GO:0007165">
    <property type="term" value="P:signal transduction"/>
    <property type="evidence" value="ECO:0007669"/>
    <property type="project" value="TreeGrafter"/>
</dbReference>
<dbReference type="GO" id="GO:0006508">
    <property type="term" value="P:proteolysis"/>
    <property type="evidence" value="ECO:0007669"/>
    <property type="project" value="InterPro"/>
</dbReference>
<dbReference type="Pfam" id="PF03572">
    <property type="entry name" value="Peptidase_S41"/>
    <property type="match status" value="1"/>
</dbReference>